<feature type="region of interest" description="Disordered" evidence="1">
    <location>
        <begin position="75"/>
        <end position="101"/>
    </location>
</feature>
<keyword evidence="2" id="KW-1185">Reference proteome</keyword>
<accession>A0ABM4TLW2</accession>
<organism evidence="2 3">
    <name type="scientific">Drosophila suzukii</name>
    <name type="common">Spotted-wing drosophila fruit fly</name>
    <dbReference type="NCBI Taxonomy" id="28584"/>
    <lineage>
        <taxon>Eukaryota</taxon>
        <taxon>Metazoa</taxon>
        <taxon>Ecdysozoa</taxon>
        <taxon>Arthropoda</taxon>
        <taxon>Hexapoda</taxon>
        <taxon>Insecta</taxon>
        <taxon>Pterygota</taxon>
        <taxon>Neoptera</taxon>
        <taxon>Endopterygota</taxon>
        <taxon>Diptera</taxon>
        <taxon>Brachycera</taxon>
        <taxon>Muscomorpha</taxon>
        <taxon>Ephydroidea</taxon>
        <taxon>Drosophilidae</taxon>
        <taxon>Drosophila</taxon>
        <taxon>Sophophora</taxon>
    </lineage>
</organism>
<evidence type="ECO:0000313" key="2">
    <source>
        <dbReference type="Proteomes" id="UP001652628"/>
    </source>
</evidence>
<feature type="compositionally biased region" description="Acidic residues" evidence="1">
    <location>
        <begin position="91"/>
        <end position="101"/>
    </location>
</feature>
<dbReference type="Proteomes" id="UP001652628">
    <property type="component" value="Chromosome 2R"/>
</dbReference>
<evidence type="ECO:0000313" key="3">
    <source>
        <dbReference type="RefSeq" id="XP_070850961.1"/>
    </source>
</evidence>
<protein>
    <submittedName>
        <fullName evidence="3">Uncharacterized protein isoform X1</fullName>
    </submittedName>
</protein>
<dbReference type="GeneID" id="136116620"/>
<sequence length="101" mass="11880">MFLEVMLDTRVSYREHLEYVNKRASETTGSLCRILLNTRETKQDRRRLLATGVKSHLWTLLWYGPSAFRTISDNARHCRPRTGGPQNQDRGEEECQDAERR</sequence>
<name>A0ABM4TLW2_DROSZ</name>
<reference evidence="3" key="1">
    <citation type="submission" date="2025-08" db="UniProtKB">
        <authorList>
            <consortium name="RefSeq"/>
        </authorList>
    </citation>
    <scope>IDENTIFICATION</scope>
</reference>
<proteinExistence type="predicted"/>
<dbReference type="RefSeq" id="XP_070850961.1">
    <property type="nucleotide sequence ID" value="XM_070994860.1"/>
</dbReference>
<gene>
    <name evidence="3" type="primary">LOC136116620</name>
</gene>
<evidence type="ECO:0000256" key="1">
    <source>
        <dbReference type="SAM" id="MobiDB-lite"/>
    </source>
</evidence>